<evidence type="ECO:0000313" key="3">
    <source>
        <dbReference type="Proteomes" id="UP001460270"/>
    </source>
</evidence>
<evidence type="ECO:0000256" key="1">
    <source>
        <dbReference type="SAM" id="MobiDB-lite"/>
    </source>
</evidence>
<feature type="non-terminal residue" evidence="2">
    <location>
        <position position="53"/>
    </location>
</feature>
<gene>
    <name evidence="2" type="ORF">WMY93_034149</name>
</gene>
<name>A0AAW0MFB8_9GOBI</name>
<feature type="region of interest" description="Disordered" evidence="1">
    <location>
        <begin position="1"/>
        <end position="32"/>
    </location>
</feature>
<evidence type="ECO:0000313" key="2">
    <source>
        <dbReference type="EMBL" id="KAK7879067.1"/>
    </source>
</evidence>
<dbReference type="Proteomes" id="UP001460270">
    <property type="component" value="Unassembled WGS sequence"/>
</dbReference>
<dbReference type="AlphaFoldDB" id="A0AAW0MFB8"/>
<proteinExistence type="predicted"/>
<reference evidence="3" key="1">
    <citation type="submission" date="2024-04" db="EMBL/GenBank/DDBJ databases">
        <title>Salinicola lusitanus LLJ914,a marine bacterium isolated from the Okinawa Trough.</title>
        <authorList>
            <person name="Li J."/>
        </authorList>
    </citation>
    <scope>NUCLEOTIDE SEQUENCE [LARGE SCALE GENOMIC DNA]</scope>
</reference>
<organism evidence="2 3">
    <name type="scientific">Mugilogobius chulae</name>
    <name type="common">yellowstripe goby</name>
    <dbReference type="NCBI Taxonomy" id="88201"/>
    <lineage>
        <taxon>Eukaryota</taxon>
        <taxon>Metazoa</taxon>
        <taxon>Chordata</taxon>
        <taxon>Craniata</taxon>
        <taxon>Vertebrata</taxon>
        <taxon>Euteleostomi</taxon>
        <taxon>Actinopterygii</taxon>
        <taxon>Neopterygii</taxon>
        <taxon>Teleostei</taxon>
        <taxon>Neoteleostei</taxon>
        <taxon>Acanthomorphata</taxon>
        <taxon>Gobiaria</taxon>
        <taxon>Gobiiformes</taxon>
        <taxon>Gobioidei</taxon>
        <taxon>Gobiidae</taxon>
        <taxon>Gobionellinae</taxon>
        <taxon>Mugilogobius</taxon>
    </lineage>
</organism>
<dbReference type="EMBL" id="JBBPFD010000382">
    <property type="protein sequence ID" value="KAK7879067.1"/>
    <property type="molecule type" value="Genomic_DNA"/>
</dbReference>
<accession>A0AAW0MFB8</accession>
<protein>
    <submittedName>
        <fullName evidence="2">Uncharacterized protein</fullName>
    </submittedName>
</protein>
<comment type="caution">
    <text evidence="2">The sequence shown here is derived from an EMBL/GenBank/DDBJ whole genome shotgun (WGS) entry which is preliminary data.</text>
</comment>
<sequence>MLGETLEDMSLSSSSSLDRHHTSQEYMDDFDNLGNGDGGILLTSCGHNDDEDS</sequence>
<keyword evidence="3" id="KW-1185">Reference proteome</keyword>